<dbReference type="InterPro" id="IPR009100">
    <property type="entry name" value="AcylCoA_DH/oxidase_NM_dom_sf"/>
</dbReference>
<dbReference type="InterPro" id="IPR037069">
    <property type="entry name" value="AcylCoA_DH/ox_N_sf"/>
</dbReference>
<comment type="caution">
    <text evidence="10">The sequence shown here is derived from an EMBL/GenBank/DDBJ whole genome shotgun (WGS) entry which is preliminary data.</text>
</comment>
<dbReference type="InterPro" id="IPR046373">
    <property type="entry name" value="Acyl-CoA_Oxase/DH_mid-dom_sf"/>
</dbReference>
<dbReference type="GO" id="GO:0050660">
    <property type="term" value="F:flavin adenine dinucleotide binding"/>
    <property type="evidence" value="ECO:0007669"/>
    <property type="project" value="InterPro"/>
</dbReference>
<dbReference type="PANTHER" id="PTHR43884">
    <property type="entry name" value="ACYL-COA DEHYDROGENASE"/>
    <property type="match status" value="1"/>
</dbReference>
<name>A0A538SKT7_UNCEI</name>
<accession>A0A538SKT7</accession>
<dbReference type="InterPro" id="IPR006091">
    <property type="entry name" value="Acyl-CoA_Oxase/DH_mid-dom"/>
</dbReference>
<evidence type="ECO:0000256" key="1">
    <source>
        <dbReference type="ARBA" id="ARBA00001974"/>
    </source>
</evidence>
<organism evidence="10 11">
    <name type="scientific">Eiseniibacteriota bacterium</name>
    <dbReference type="NCBI Taxonomy" id="2212470"/>
    <lineage>
        <taxon>Bacteria</taxon>
        <taxon>Candidatus Eiseniibacteriota</taxon>
    </lineage>
</organism>
<dbReference type="PANTHER" id="PTHR43884:SF12">
    <property type="entry name" value="ISOVALERYL-COA DEHYDROGENASE, MITOCHONDRIAL-RELATED"/>
    <property type="match status" value="1"/>
</dbReference>
<dbReference type="Gene3D" id="2.40.110.10">
    <property type="entry name" value="Butyryl-CoA Dehydrogenase, subunit A, domain 2"/>
    <property type="match status" value="1"/>
</dbReference>
<dbReference type="InterPro" id="IPR009075">
    <property type="entry name" value="AcylCo_DH/oxidase_C"/>
</dbReference>
<evidence type="ECO:0000313" key="11">
    <source>
        <dbReference type="Proteomes" id="UP000320184"/>
    </source>
</evidence>
<protein>
    <submittedName>
        <fullName evidence="10">Acyl-CoA dehydrogenase</fullName>
    </submittedName>
</protein>
<dbReference type="Gene3D" id="1.10.540.10">
    <property type="entry name" value="Acyl-CoA dehydrogenase/oxidase, N-terminal domain"/>
    <property type="match status" value="1"/>
</dbReference>
<dbReference type="PROSITE" id="PS00073">
    <property type="entry name" value="ACYL_COA_DH_2"/>
    <property type="match status" value="1"/>
</dbReference>
<evidence type="ECO:0000256" key="3">
    <source>
        <dbReference type="ARBA" id="ARBA00022630"/>
    </source>
</evidence>
<evidence type="ECO:0000256" key="6">
    <source>
        <dbReference type="RuleBase" id="RU362125"/>
    </source>
</evidence>
<dbReference type="EMBL" id="VBOT01000049">
    <property type="protein sequence ID" value="TMQ51986.1"/>
    <property type="molecule type" value="Genomic_DNA"/>
</dbReference>
<evidence type="ECO:0000256" key="2">
    <source>
        <dbReference type="ARBA" id="ARBA00009347"/>
    </source>
</evidence>
<dbReference type="Pfam" id="PF00441">
    <property type="entry name" value="Acyl-CoA_dh_1"/>
    <property type="match status" value="1"/>
</dbReference>
<evidence type="ECO:0000259" key="8">
    <source>
        <dbReference type="Pfam" id="PF02770"/>
    </source>
</evidence>
<reference evidence="10 11" key="1">
    <citation type="journal article" date="2019" name="Nat. Microbiol.">
        <title>Mediterranean grassland soil C-N compound turnover is dependent on rainfall and depth, and is mediated by genomically divergent microorganisms.</title>
        <authorList>
            <person name="Diamond S."/>
            <person name="Andeer P.F."/>
            <person name="Li Z."/>
            <person name="Crits-Christoph A."/>
            <person name="Burstein D."/>
            <person name="Anantharaman K."/>
            <person name="Lane K.R."/>
            <person name="Thomas B.C."/>
            <person name="Pan C."/>
            <person name="Northen T.R."/>
            <person name="Banfield J.F."/>
        </authorList>
    </citation>
    <scope>NUCLEOTIDE SEQUENCE [LARGE SCALE GENOMIC DNA]</scope>
    <source>
        <strain evidence="10">WS_3</strain>
    </source>
</reference>
<dbReference type="InterPro" id="IPR036250">
    <property type="entry name" value="AcylCo_DH-like_C"/>
</dbReference>
<dbReference type="FunFam" id="1.20.140.10:FF:000004">
    <property type="entry name" value="Acyl-CoA dehydrogenase FadE25"/>
    <property type="match status" value="1"/>
</dbReference>
<dbReference type="GO" id="GO:0003995">
    <property type="term" value="F:acyl-CoA dehydrogenase activity"/>
    <property type="evidence" value="ECO:0007669"/>
    <property type="project" value="InterPro"/>
</dbReference>
<dbReference type="FunFam" id="1.10.540.10:FF:000002">
    <property type="entry name" value="Acyl-CoA dehydrogenase FadE19"/>
    <property type="match status" value="1"/>
</dbReference>
<dbReference type="FunFam" id="2.40.110.10:FF:000001">
    <property type="entry name" value="Acyl-CoA dehydrogenase, mitochondrial"/>
    <property type="match status" value="1"/>
</dbReference>
<dbReference type="SUPFAM" id="SSF47203">
    <property type="entry name" value="Acyl-CoA dehydrogenase C-terminal domain-like"/>
    <property type="match status" value="1"/>
</dbReference>
<evidence type="ECO:0000256" key="5">
    <source>
        <dbReference type="ARBA" id="ARBA00023002"/>
    </source>
</evidence>
<evidence type="ECO:0000313" key="10">
    <source>
        <dbReference type="EMBL" id="TMQ51986.1"/>
    </source>
</evidence>
<dbReference type="Pfam" id="PF02770">
    <property type="entry name" value="Acyl-CoA_dh_M"/>
    <property type="match status" value="1"/>
</dbReference>
<dbReference type="Gene3D" id="1.20.140.10">
    <property type="entry name" value="Butyryl-CoA Dehydrogenase, subunit A, domain 3"/>
    <property type="match status" value="1"/>
</dbReference>
<feature type="domain" description="Acyl-CoA oxidase/dehydrogenase middle" evidence="8">
    <location>
        <begin position="121"/>
        <end position="216"/>
    </location>
</feature>
<comment type="cofactor">
    <cofactor evidence="1 6">
        <name>FAD</name>
        <dbReference type="ChEBI" id="CHEBI:57692"/>
    </cofactor>
</comment>
<evidence type="ECO:0000259" key="7">
    <source>
        <dbReference type="Pfam" id="PF00441"/>
    </source>
</evidence>
<dbReference type="InterPro" id="IPR006089">
    <property type="entry name" value="Acyl-CoA_DH_CS"/>
</dbReference>
<gene>
    <name evidence="10" type="ORF">E6K73_04185</name>
</gene>
<dbReference type="AlphaFoldDB" id="A0A538SKT7"/>
<keyword evidence="5 6" id="KW-0560">Oxidoreductase</keyword>
<keyword evidence="4 6" id="KW-0274">FAD</keyword>
<evidence type="ECO:0000256" key="4">
    <source>
        <dbReference type="ARBA" id="ARBA00022827"/>
    </source>
</evidence>
<dbReference type="SUPFAM" id="SSF56645">
    <property type="entry name" value="Acyl-CoA dehydrogenase NM domain-like"/>
    <property type="match status" value="1"/>
</dbReference>
<dbReference type="Pfam" id="PF02771">
    <property type="entry name" value="Acyl-CoA_dh_N"/>
    <property type="match status" value="1"/>
</dbReference>
<feature type="domain" description="Acyl-CoA dehydrogenase/oxidase N-terminal" evidence="9">
    <location>
        <begin position="7"/>
        <end position="118"/>
    </location>
</feature>
<dbReference type="InterPro" id="IPR013786">
    <property type="entry name" value="AcylCoA_DH/ox_N"/>
</dbReference>
<dbReference type="Proteomes" id="UP000320184">
    <property type="component" value="Unassembled WGS sequence"/>
</dbReference>
<sequence length="383" mass="41938">MQLDLSADQVLIRDAVRDLCAREFGPQASSWDREAVVPRQAVARLAEQGFLGMAIPEDWGGVGYDSRTLLIVLEEIARVSAALAIMIAVHNSVGALPVFRFGTDEQRRRFLPRLVSRELAAFSLSEPGAGSDAGAIEATATRTEQHYVLRGSKNWVTNGEQAGVYLIFARTDKAVGSGGLTAFILERGTPGLVVGKAEDKMGLRGSDTVALSLEEVKVPLDQRLGAEGEGFKIAMSMLDAGRIGVAAQALGVMGAAFEESVRYAQQRRAFGQPIARQQAVQFKLAEMERRIQASRLLIWRAAWLKDTGQPYTREASMAKLYASEAATWVTHQAVQVHGGYGYVKEFAVERYYRDARVMEIYEGTSEIQRLVIARSLLKDGVKV</sequence>
<dbReference type="PIRSF" id="PIRSF016578">
    <property type="entry name" value="HsaA"/>
    <property type="match status" value="1"/>
</dbReference>
<evidence type="ECO:0000259" key="9">
    <source>
        <dbReference type="Pfam" id="PF02771"/>
    </source>
</evidence>
<proteinExistence type="inferred from homology"/>
<comment type="similarity">
    <text evidence="2 6">Belongs to the acyl-CoA dehydrogenase family.</text>
</comment>
<feature type="domain" description="Acyl-CoA dehydrogenase/oxidase C-terminal" evidence="7">
    <location>
        <begin position="228"/>
        <end position="377"/>
    </location>
</feature>
<keyword evidence="3 6" id="KW-0285">Flavoprotein</keyword>